<evidence type="ECO:0000256" key="1">
    <source>
        <dbReference type="SAM" id="MobiDB-lite"/>
    </source>
</evidence>
<feature type="region of interest" description="Disordered" evidence="1">
    <location>
        <begin position="1"/>
        <end position="24"/>
    </location>
</feature>
<dbReference type="Proteomes" id="UP000602198">
    <property type="component" value="Unassembled WGS sequence"/>
</dbReference>
<keyword evidence="4" id="KW-1185">Reference proteome</keyword>
<feature type="transmembrane region" description="Helical" evidence="2">
    <location>
        <begin position="112"/>
        <end position="131"/>
    </location>
</feature>
<evidence type="ECO:0000256" key="2">
    <source>
        <dbReference type="SAM" id="Phobius"/>
    </source>
</evidence>
<evidence type="ECO:0000313" key="4">
    <source>
        <dbReference type="Proteomes" id="UP000602198"/>
    </source>
</evidence>
<feature type="transmembrane region" description="Helical" evidence="2">
    <location>
        <begin position="81"/>
        <end position="100"/>
    </location>
</feature>
<keyword evidence="2" id="KW-0472">Membrane</keyword>
<feature type="transmembrane region" description="Helical" evidence="2">
    <location>
        <begin position="356"/>
        <end position="375"/>
    </location>
</feature>
<accession>A0ABS1MF70</accession>
<name>A0ABS1MF70_9NOCA</name>
<comment type="caution">
    <text evidence="3">The sequence shown here is derived from an EMBL/GenBank/DDBJ whole genome shotgun (WGS) entry which is preliminary data.</text>
</comment>
<keyword evidence="2" id="KW-0812">Transmembrane</keyword>
<feature type="transmembrane region" description="Helical" evidence="2">
    <location>
        <begin position="43"/>
        <end position="61"/>
    </location>
</feature>
<gene>
    <name evidence="3" type="ORF">JK358_28580</name>
</gene>
<evidence type="ECO:0000313" key="3">
    <source>
        <dbReference type="EMBL" id="MBL1078369.1"/>
    </source>
</evidence>
<feature type="transmembrane region" description="Helical" evidence="2">
    <location>
        <begin position="422"/>
        <end position="440"/>
    </location>
</feature>
<keyword evidence="2" id="KW-1133">Transmembrane helix</keyword>
<feature type="transmembrane region" description="Helical" evidence="2">
    <location>
        <begin position="382"/>
        <end position="402"/>
    </location>
</feature>
<dbReference type="RefSeq" id="WP_201953555.1">
    <property type="nucleotide sequence ID" value="NZ_JAERRJ010000011.1"/>
</dbReference>
<reference evidence="3 4" key="1">
    <citation type="submission" date="2021-01" db="EMBL/GenBank/DDBJ databases">
        <title>WGS of actinomycetes isolated from Thailand.</title>
        <authorList>
            <person name="Thawai C."/>
        </authorList>
    </citation>
    <scope>NUCLEOTIDE SEQUENCE [LARGE SCALE GENOMIC DNA]</scope>
    <source>
        <strain evidence="3 4">LPG 2</strain>
    </source>
</reference>
<proteinExistence type="predicted"/>
<dbReference type="EMBL" id="JAERRJ010000011">
    <property type="protein sequence ID" value="MBL1078369.1"/>
    <property type="molecule type" value="Genomic_DNA"/>
</dbReference>
<organism evidence="3 4">
    <name type="scientific">Nocardia acididurans</name>
    <dbReference type="NCBI Taxonomy" id="2802282"/>
    <lineage>
        <taxon>Bacteria</taxon>
        <taxon>Bacillati</taxon>
        <taxon>Actinomycetota</taxon>
        <taxon>Actinomycetes</taxon>
        <taxon>Mycobacteriales</taxon>
        <taxon>Nocardiaceae</taxon>
        <taxon>Nocardia</taxon>
    </lineage>
</organism>
<sequence>MVQDSRTRTDRDYTRHDNDTGRWDDDPLSVETTRRFARRFTTVNRILLGLGVFGFVCALLIDRRRGGAGPDPEHPSGFVAWVLYAVVLGILLATELLGPLKRPVARRIRQRCAALSAIVTLICLLGLSAVWTTVYRTSSMGEIPGTIVNSVPEADAYLSGHLADGVGTIRVPTGMSIQSIDFGDDSSNVRISGFVWQKIPHGAPIRPGVLFPEAEDAYTAADSAAPAYTEQTPGHTLYGWYFSSIFRQLFDYSSYPLDKQAVWLRMWAADFDAPAILVPDFDGYPTWRLHDMTGVDPGMVYDDWNPDFTAFSYQTNTYSATFGYQRDGVADSAAKPELYFSAGLKRDPQAPFFGQLIRWMFIAVIVFAALFLITVDTERRALVGFTTFELVGFGVGILLVIIFDQVAIRESVGARGVVYLEYFSYALYAMIALVGVNAMLLTGRTRHRWLIWGGNLLPKILYWPTYFGLVLLVTVLTFR</sequence>
<feature type="transmembrane region" description="Helical" evidence="2">
    <location>
        <begin position="460"/>
        <end position="478"/>
    </location>
</feature>
<protein>
    <submittedName>
        <fullName evidence="3">Uncharacterized protein</fullName>
    </submittedName>
</protein>